<evidence type="ECO:0000259" key="8">
    <source>
        <dbReference type="Pfam" id="PF01094"/>
    </source>
</evidence>
<dbReference type="FunFam" id="3.40.50.2300:FF:000195">
    <property type="entry name" value="Glutamate receptor"/>
    <property type="match status" value="1"/>
</dbReference>
<dbReference type="PANTHER" id="PTHR34836:SF1">
    <property type="entry name" value="OS09G0428600 PROTEIN"/>
    <property type="match status" value="1"/>
</dbReference>
<reference evidence="10" key="1">
    <citation type="journal article" date="2013" name="Nature">
        <title>Draft genome of the wheat A-genome progenitor Triticum urartu.</title>
        <authorList>
            <person name="Ling H.Q."/>
            <person name="Zhao S."/>
            <person name="Liu D."/>
            <person name="Wang J."/>
            <person name="Sun H."/>
            <person name="Zhang C."/>
            <person name="Fan H."/>
            <person name="Li D."/>
            <person name="Dong L."/>
            <person name="Tao Y."/>
            <person name="Gao C."/>
            <person name="Wu H."/>
            <person name="Li Y."/>
            <person name="Cui Y."/>
            <person name="Guo X."/>
            <person name="Zheng S."/>
            <person name="Wang B."/>
            <person name="Yu K."/>
            <person name="Liang Q."/>
            <person name="Yang W."/>
            <person name="Lou X."/>
            <person name="Chen J."/>
            <person name="Feng M."/>
            <person name="Jian J."/>
            <person name="Zhang X."/>
            <person name="Luo G."/>
            <person name="Jiang Y."/>
            <person name="Liu J."/>
            <person name="Wang Z."/>
            <person name="Sha Y."/>
            <person name="Zhang B."/>
            <person name="Wu H."/>
            <person name="Tang D."/>
            <person name="Shen Q."/>
            <person name="Xue P."/>
            <person name="Zou S."/>
            <person name="Wang X."/>
            <person name="Liu X."/>
            <person name="Wang F."/>
            <person name="Yang Y."/>
            <person name="An X."/>
            <person name="Dong Z."/>
            <person name="Zhang K."/>
            <person name="Zhang X."/>
            <person name="Luo M.C."/>
            <person name="Dvorak J."/>
            <person name="Tong Y."/>
            <person name="Wang J."/>
            <person name="Yang H."/>
            <person name="Li Z."/>
            <person name="Wang D."/>
            <person name="Zhang A."/>
            <person name="Wang J."/>
        </authorList>
    </citation>
    <scope>NUCLEOTIDE SEQUENCE</scope>
    <source>
        <strain evidence="10">cv. G1812</strain>
    </source>
</reference>
<evidence type="ECO:0000256" key="7">
    <source>
        <dbReference type="SAM" id="SignalP"/>
    </source>
</evidence>
<evidence type="ECO:0000256" key="5">
    <source>
        <dbReference type="ARBA" id="ARBA00023170"/>
    </source>
</evidence>
<dbReference type="Proteomes" id="UP000015106">
    <property type="component" value="Chromosome 5"/>
</dbReference>
<name>A0A8R7UC89_TRIUA</name>
<accession>A0A8R7UC89</accession>
<keyword evidence="10" id="KW-1185">Reference proteome</keyword>
<evidence type="ECO:0000256" key="1">
    <source>
        <dbReference type="ARBA" id="ARBA00004141"/>
    </source>
</evidence>
<keyword evidence="3" id="KW-1133">Transmembrane helix</keyword>
<dbReference type="Gramene" id="TuG1812G0500000518.01.T01">
    <property type="protein sequence ID" value="TuG1812G0500000518.01.T01"/>
    <property type="gene ID" value="TuG1812G0500000518.01"/>
</dbReference>
<keyword evidence="2" id="KW-0812">Transmembrane</keyword>
<evidence type="ECO:0000256" key="3">
    <source>
        <dbReference type="ARBA" id="ARBA00022989"/>
    </source>
</evidence>
<organism evidence="9 10">
    <name type="scientific">Triticum urartu</name>
    <name type="common">Red wild einkorn</name>
    <name type="synonym">Crithodium urartu</name>
    <dbReference type="NCBI Taxonomy" id="4572"/>
    <lineage>
        <taxon>Eukaryota</taxon>
        <taxon>Viridiplantae</taxon>
        <taxon>Streptophyta</taxon>
        <taxon>Embryophyta</taxon>
        <taxon>Tracheophyta</taxon>
        <taxon>Spermatophyta</taxon>
        <taxon>Magnoliopsida</taxon>
        <taxon>Liliopsida</taxon>
        <taxon>Poales</taxon>
        <taxon>Poaceae</taxon>
        <taxon>BOP clade</taxon>
        <taxon>Pooideae</taxon>
        <taxon>Triticodae</taxon>
        <taxon>Triticeae</taxon>
        <taxon>Triticinae</taxon>
        <taxon>Triticum</taxon>
    </lineage>
</organism>
<evidence type="ECO:0000313" key="9">
    <source>
        <dbReference type="EnsemblPlants" id="TuG1812G0500000518.01.T01"/>
    </source>
</evidence>
<dbReference type="PRINTS" id="PR00248">
    <property type="entry name" value="GPCRMGR"/>
</dbReference>
<evidence type="ECO:0000256" key="2">
    <source>
        <dbReference type="ARBA" id="ARBA00022692"/>
    </source>
</evidence>
<dbReference type="SUPFAM" id="SSF53822">
    <property type="entry name" value="Periplasmic binding protein-like I"/>
    <property type="match status" value="1"/>
</dbReference>
<evidence type="ECO:0000256" key="4">
    <source>
        <dbReference type="ARBA" id="ARBA00023136"/>
    </source>
</evidence>
<dbReference type="Gene3D" id="3.40.50.2300">
    <property type="match status" value="3"/>
</dbReference>
<dbReference type="InterPro" id="IPR001828">
    <property type="entry name" value="ANF_lig-bd_rcpt"/>
</dbReference>
<dbReference type="InterPro" id="IPR000337">
    <property type="entry name" value="GPCR_3"/>
</dbReference>
<dbReference type="AlphaFoldDB" id="A0A8R7UC89"/>
<dbReference type="GO" id="GO:0016020">
    <property type="term" value="C:membrane"/>
    <property type="evidence" value="ECO:0007669"/>
    <property type="project" value="UniProtKB-SubCell"/>
</dbReference>
<feature type="signal peptide" evidence="7">
    <location>
        <begin position="1"/>
        <end position="21"/>
    </location>
</feature>
<feature type="chain" id="PRO_5035783389" description="Receptor ligand binding region domain-containing protein" evidence="7">
    <location>
        <begin position="22"/>
        <end position="480"/>
    </location>
</feature>
<dbReference type="Pfam" id="PF01094">
    <property type="entry name" value="ANF_receptor"/>
    <property type="match status" value="1"/>
</dbReference>
<keyword evidence="7" id="KW-0732">Signal</keyword>
<reference evidence="9" key="2">
    <citation type="submission" date="2018-03" db="EMBL/GenBank/DDBJ databases">
        <title>The Triticum urartu genome reveals the dynamic nature of wheat genome evolution.</title>
        <authorList>
            <person name="Ling H."/>
            <person name="Ma B."/>
            <person name="Shi X."/>
            <person name="Liu H."/>
            <person name="Dong L."/>
            <person name="Sun H."/>
            <person name="Cao Y."/>
            <person name="Gao Q."/>
            <person name="Zheng S."/>
            <person name="Li Y."/>
            <person name="Yu Y."/>
            <person name="Du H."/>
            <person name="Qi M."/>
            <person name="Li Y."/>
            <person name="Yu H."/>
            <person name="Cui Y."/>
            <person name="Wang N."/>
            <person name="Chen C."/>
            <person name="Wu H."/>
            <person name="Zhao Y."/>
            <person name="Zhang J."/>
            <person name="Li Y."/>
            <person name="Zhou W."/>
            <person name="Zhang B."/>
            <person name="Hu W."/>
            <person name="Eijk M."/>
            <person name="Tang J."/>
            <person name="Witsenboer H."/>
            <person name="Zhao S."/>
            <person name="Li Z."/>
            <person name="Zhang A."/>
            <person name="Wang D."/>
            <person name="Liang C."/>
        </authorList>
    </citation>
    <scope>NUCLEOTIDE SEQUENCE [LARGE SCALE GENOMIC DNA]</scope>
    <source>
        <strain evidence="9">cv. G1812</strain>
    </source>
</reference>
<evidence type="ECO:0000313" key="10">
    <source>
        <dbReference type="Proteomes" id="UP000015106"/>
    </source>
</evidence>
<keyword evidence="6" id="KW-0325">Glycoprotein</keyword>
<sequence>MERARGAIILFLLLAVDFGVAQNTTGKTDGFHVGVILDLGSPVGKVARTSVLLAVQDFYAAHRNYSTKLVLHVRDSMGSDIKAASAAIELLENYKVQAIIGPQKSSEVVFISKLGNITQVPIVSFTATSPSLTCDSMPYFVRATPDDSAQVNSIASLVQAYGWREVVAVYDDTDYGRGIVPYLTDALQNIDVRVPYRSVIPSSATSETIIKKLNELMAMQTRVFIVHMSSTMTSLLFMKAKEVGMMNQGFVWITTSGVANIMDTLNPSVIEAMNGVLGVRYHVPRSQELDNLSKRWNIMYLQDNPDESPSNKLSIVGLWGYDTIWALARAAEKVGVSNITNKPPLSTKNSTYLESMIISTKGHELLKTIVQNKFRGFSGEFDLTDRQQHKTYVFQIINVVGRGWREIGFWTVKSGLSRQLKQDGFKKTGQHSMHDLNPVIWPGESTKIPMGWEIPTVGKKLRVGVRSSKIPEFIKTYKDP</sequence>
<evidence type="ECO:0000256" key="6">
    <source>
        <dbReference type="ARBA" id="ARBA00023180"/>
    </source>
</evidence>
<protein>
    <recommendedName>
        <fullName evidence="8">Receptor ligand binding region domain-containing protein</fullName>
    </recommendedName>
</protein>
<dbReference type="GO" id="GO:0004930">
    <property type="term" value="F:G protein-coupled receptor activity"/>
    <property type="evidence" value="ECO:0007669"/>
    <property type="project" value="InterPro"/>
</dbReference>
<dbReference type="InterPro" id="IPR028082">
    <property type="entry name" value="Peripla_BP_I"/>
</dbReference>
<proteinExistence type="predicted"/>
<keyword evidence="4" id="KW-0472">Membrane</keyword>
<dbReference type="PANTHER" id="PTHR34836">
    <property type="entry name" value="OS06G0188250 PROTEIN"/>
    <property type="match status" value="1"/>
</dbReference>
<dbReference type="InterPro" id="IPR015683">
    <property type="entry name" value="Ionotropic_Glu_rcpt"/>
</dbReference>
<dbReference type="CDD" id="cd19990">
    <property type="entry name" value="PBP1_GABAb_receptor_plant"/>
    <property type="match status" value="1"/>
</dbReference>
<reference evidence="9" key="3">
    <citation type="submission" date="2022-06" db="UniProtKB">
        <authorList>
            <consortium name="EnsemblPlants"/>
        </authorList>
    </citation>
    <scope>IDENTIFICATION</scope>
</reference>
<dbReference type="EnsemblPlants" id="TuG1812G0500000518.01.T01">
    <property type="protein sequence ID" value="TuG1812G0500000518.01.T01"/>
    <property type="gene ID" value="TuG1812G0500000518.01"/>
</dbReference>
<keyword evidence="5" id="KW-0675">Receptor</keyword>
<dbReference type="InterPro" id="IPR044440">
    <property type="entry name" value="GABAb_receptor_plant_PBP1"/>
</dbReference>
<feature type="domain" description="Receptor ligand binding region" evidence="8">
    <location>
        <begin position="48"/>
        <end position="401"/>
    </location>
</feature>
<comment type="subcellular location">
    <subcellularLocation>
        <location evidence="1">Membrane</location>
        <topology evidence="1">Multi-pass membrane protein</topology>
    </subcellularLocation>
</comment>
<dbReference type="FunFam" id="3.40.50.2300:FF:000169">
    <property type="entry name" value="Glutamate receptor"/>
    <property type="match status" value="1"/>
</dbReference>